<comment type="caution">
    <text evidence="2">The sequence shown here is derived from an EMBL/GenBank/DDBJ whole genome shotgun (WGS) entry which is preliminary data.</text>
</comment>
<dbReference type="AlphaFoldDB" id="A0A9D2HMG8"/>
<feature type="region of interest" description="Disordered" evidence="1">
    <location>
        <begin position="153"/>
        <end position="180"/>
    </location>
</feature>
<protein>
    <submittedName>
        <fullName evidence="2">Uncharacterized protein</fullName>
    </submittedName>
</protein>
<gene>
    <name evidence="2" type="ORF">H9784_04885</name>
</gene>
<reference evidence="2" key="1">
    <citation type="journal article" date="2021" name="PeerJ">
        <title>Extensive microbial diversity within the chicken gut microbiome revealed by metagenomics and culture.</title>
        <authorList>
            <person name="Gilroy R."/>
            <person name="Ravi A."/>
            <person name="Getino M."/>
            <person name="Pursley I."/>
            <person name="Horton D.L."/>
            <person name="Alikhan N.F."/>
            <person name="Baker D."/>
            <person name="Gharbi K."/>
            <person name="Hall N."/>
            <person name="Watson M."/>
            <person name="Adriaenssens E.M."/>
            <person name="Foster-Nyarko E."/>
            <person name="Jarju S."/>
            <person name="Secka A."/>
            <person name="Antonio M."/>
            <person name="Oren A."/>
            <person name="Chaudhuri R.R."/>
            <person name="La Ragione R."/>
            <person name="Hildebrand F."/>
            <person name="Pallen M.J."/>
        </authorList>
    </citation>
    <scope>NUCLEOTIDE SEQUENCE</scope>
    <source>
        <strain evidence="2">5032</strain>
    </source>
</reference>
<accession>A0A9D2HMG8</accession>
<reference evidence="2" key="2">
    <citation type="submission" date="2021-04" db="EMBL/GenBank/DDBJ databases">
        <authorList>
            <person name="Gilroy R."/>
        </authorList>
    </citation>
    <scope>NUCLEOTIDE SEQUENCE</scope>
    <source>
        <strain evidence="2">5032</strain>
    </source>
</reference>
<organism evidence="2 3">
    <name type="scientific">Candidatus Desulfovibrio intestinavium</name>
    <dbReference type="NCBI Taxonomy" id="2838534"/>
    <lineage>
        <taxon>Bacteria</taxon>
        <taxon>Pseudomonadati</taxon>
        <taxon>Thermodesulfobacteriota</taxon>
        <taxon>Desulfovibrionia</taxon>
        <taxon>Desulfovibrionales</taxon>
        <taxon>Desulfovibrionaceae</taxon>
        <taxon>Desulfovibrio</taxon>
    </lineage>
</organism>
<dbReference type="EMBL" id="DWZD01000033">
    <property type="protein sequence ID" value="HJA78892.1"/>
    <property type="molecule type" value="Genomic_DNA"/>
</dbReference>
<sequence length="180" mass="19329">MSEQPLSAPVSPDLPASGGDMPLPPFLPGADDAAVGGTPQGAPASPSPDAPDAAPSPNAREDAQEAIFRQRLAAHADTQRQDWLRQVDQWRRDVAADPELGGDNLAASVARAQLALDRFDADGQIGRLLEQSGYGNHPAIIRFFNRMADGLMEDSLPQSRPDQPLQPLEERMYAGWSSRP</sequence>
<evidence type="ECO:0000313" key="2">
    <source>
        <dbReference type="EMBL" id="HJA78892.1"/>
    </source>
</evidence>
<feature type="region of interest" description="Disordered" evidence="1">
    <location>
        <begin position="1"/>
        <end position="62"/>
    </location>
</feature>
<name>A0A9D2HMG8_9BACT</name>
<evidence type="ECO:0000256" key="1">
    <source>
        <dbReference type="SAM" id="MobiDB-lite"/>
    </source>
</evidence>
<dbReference type="Proteomes" id="UP000823821">
    <property type="component" value="Unassembled WGS sequence"/>
</dbReference>
<evidence type="ECO:0000313" key="3">
    <source>
        <dbReference type="Proteomes" id="UP000823821"/>
    </source>
</evidence>
<proteinExistence type="predicted"/>